<evidence type="ECO:0000259" key="3">
    <source>
        <dbReference type="PROSITE" id="PS51485"/>
    </source>
</evidence>
<gene>
    <name evidence="4" type="ORF">LVIROSA_LOCUS22434</name>
</gene>
<reference evidence="4 5" key="1">
    <citation type="submission" date="2022-01" db="EMBL/GenBank/DDBJ databases">
        <authorList>
            <person name="Xiong W."/>
            <person name="Schranz E."/>
        </authorList>
    </citation>
    <scope>NUCLEOTIDE SEQUENCE [LARGE SCALE GENOMIC DNA]</scope>
</reference>
<dbReference type="Proteomes" id="UP001157418">
    <property type="component" value="Unassembled WGS sequence"/>
</dbReference>
<organism evidence="4 5">
    <name type="scientific">Lactuca virosa</name>
    <dbReference type="NCBI Taxonomy" id="75947"/>
    <lineage>
        <taxon>Eukaryota</taxon>
        <taxon>Viridiplantae</taxon>
        <taxon>Streptophyta</taxon>
        <taxon>Embryophyta</taxon>
        <taxon>Tracheophyta</taxon>
        <taxon>Spermatophyta</taxon>
        <taxon>Magnoliopsida</taxon>
        <taxon>eudicotyledons</taxon>
        <taxon>Gunneridae</taxon>
        <taxon>Pentapetalae</taxon>
        <taxon>asterids</taxon>
        <taxon>campanulids</taxon>
        <taxon>Asterales</taxon>
        <taxon>Asteraceae</taxon>
        <taxon>Cichorioideae</taxon>
        <taxon>Cichorieae</taxon>
        <taxon>Lactucinae</taxon>
        <taxon>Lactuca</taxon>
    </lineage>
</organism>
<dbReference type="PROSITE" id="PS51485">
    <property type="entry name" value="PHYTOCYANIN"/>
    <property type="match status" value="1"/>
</dbReference>
<proteinExistence type="predicted"/>
<dbReference type="GO" id="GO:0009055">
    <property type="term" value="F:electron transfer activity"/>
    <property type="evidence" value="ECO:0007669"/>
    <property type="project" value="InterPro"/>
</dbReference>
<dbReference type="InterPro" id="IPR039391">
    <property type="entry name" value="Phytocyanin-like"/>
</dbReference>
<name>A0AAU9NCX8_9ASTR</name>
<feature type="signal peptide" evidence="2">
    <location>
        <begin position="1"/>
        <end position="23"/>
    </location>
</feature>
<dbReference type="CDD" id="cd04216">
    <property type="entry name" value="Phytocyanin"/>
    <property type="match status" value="1"/>
</dbReference>
<keyword evidence="5" id="KW-1185">Reference proteome</keyword>
<feature type="chain" id="PRO_5043617038" description="Phytocyanin domain-containing protein" evidence="2">
    <location>
        <begin position="24"/>
        <end position="330"/>
    </location>
</feature>
<comment type="caution">
    <text evidence="4">The sequence shown here is derived from an EMBL/GenBank/DDBJ whole genome shotgun (WGS) entry which is preliminary data.</text>
</comment>
<accession>A0AAU9NCX8</accession>
<dbReference type="PANTHER" id="PTHR33021">
    <property type="entry name" value="BLUE COPPER PROTEIN"/>
    <property type="match status" value="1"/>
</dbReference>
<protein>
    <recommendedName>
        <fullName evidence="3">Phytocyanin domain-containing protein</fullName>
    </recommendedName>
</protein>
<keyword evidence="2" id="KW-0732">Signal</keyword>
<evidence type="ECO:0000256" key="2">
    <source>
        <dbReference type="SAM" id="SignalP"/>
    </source>
</evidence>
<feature type="domain" description="Phytocyanin" evidence="3">
    <location>
        <begin position="29"/>
        <end position="149"/>
    </location>
</feature>
<dbReference type="Pfam" id="PF02298">
    <property type="entry name" value="Cu_bind_like"/>
    <property type="match status" value="1"/>
</dbReference>
<sequence>MDQSKVLMVVLFFMVSLNINGRGGVAGYKNYTVGDDLGWFDKLEKTTVNYQKWASSKTFSLGDFLVFNTDNNHTVVQTYNSTIYNLCDDSNALDNDTFQYASPDPSASIVHPVSVAVPLLKVGPTYFFSSDYDGEQCENGQRFSINVTYGQGLPPSLRTPPPGAPGPVGQQSGDDTVPETTVPANFDHPKDISDDGDDESEDGKKKKSMATIIGSSRWVFSWSLILEEKDHGRSGVLGYKNPRTHISISKEEGCEDEGAVKLNTKTIRNPYLAPLEIPKLDFRFKFISEHFWSSFFWEEDEHDEDEHLPEIDEYTMFEGFQGKLRASDLG</sequence>
<dbReference type="InterPro" id="IPR008972">
    <property type="entry name" value="Cupredoxin"/>
</dbReference>
<dbReference type="GO" id="GO:0005886">
    <property type="term" value="C:plasma membrane"/>
    <property type="evidence" value="ECO:0007669"/>
    <property type="project" value="TreeGrafter"/>
</dbReference>
<evidence type="ECO:0000256" key="1">
    <source>
        <dbReference type="SAM" id="MobiDB-lite"/>
    </source>
</evidence>
<dbReference type="SUPFAM" id="SSF49503">
    <property type="entry name" value="Cupredoxins"/>
    <property type="match status" value="1"/>
</dbReference>
<feature type="region of interest" description="Disordered" evidence="1">
    <location>
        <begin position="148"/>
        <end position="208"/>
    </location>
</feature>
<evidence type="ECO:0000313" key="4">
    <source>
        <dbReference type="EMBL" id="CAH1436039.1"/>
    </source>
</evidence>
<dbReference type="Gene3D" id="2.60.40.420">
    <property type="entry name" value="Cupredoxins - blue copper proteins"/>
    <property type="match status" value="1"/>
</dbReference>
<dbReference type="InterPro" id="IPR003245">
    <property type="entry name" value="Phytocyanin_dom"/>
</dbReference>
<dbReference type="EMBL" id="CAKMRJ010004445">
    <property type="protein sequence ID" value="CAH1436039.1"/>
    <property type="molecule type" value="Genomic_DNA"/>
</dbReference>
<dbReference type="FunFam" id="2.60.40.420:FF:000048">
    <property type="entry name" value="Early nodulin-like protein 18"/>
    <property type="match status" value="1"/>
</dbReference>
<dbReference type="PANTHER" id="PTHR33021:SF6">
    <property type="entry name" value="EARLY NODULIN-LIKE PROTEIN 18"/>
    <property type="match status" value="1"/>
</dbReference>
<dbReference type="AlphaFoldDB" id="A0AAU9NCX8"/>
<evidence type="ECO:0000313" key="5">
    <source>
        <dbReference type="Proteomes" id="UP001157418"/>
    </source>
</evidence>